<protein>
    <submittedName>
        <fullName evidence="1">Uncharacterized protein</fullName>
    </submittedName>
</protein>
<dbReference type="RefSeq" id="WP_079915053.1">
    <property type="nucleotide sequence ID" value="NZ_BAABJG010000015.1"/>
</dbReference>
<gene>
    <name evidence="1" type="ORF">ACFQ4B_22655</name>
</gene>
<sequence length="69" mass="8111">MKRTKLYKGFRELTSEIHLYTAANDRTPIIVFRGDELVGSGVIKEITELSVKIRDERYMRAACRFVYVR</sequence>
<keyword evidence="2" id="KW-1185">Reference proteome</keyword>
<dbReference type="EMBL" id="JBHTLU010000031">
    <property type="protein sequence ID" value="MFD1222922.1"/>
    <property type="molecule type" value="Genomic_DNA"/>
</dbReference>
<comment type="caution">
    <text evidence="1">The sequence shown here is derived from an EMBL/GenBank/DDBJ whole genome shotgun (WGS) entry which is preliminary data.</text>
</comment>
<proteinExistence type="predicted"/>
<dbReference type="Proteomes" id="UP001597180">
    <property type="component" value="Unassembled WGS sequence"/>
</dbReference>
<evidence type="ECO:0000313" key="1">
    <source>
        <dbReference type="EMBL" id="MFD1222922.1"/>
    </source>
</evidence>
<organism evidence="1 2">
    <name type="scientific">Paenibacillus vulneris</name>
    <dbReference type="NCBI Taxonomy" id="1133364"/>
    <lineage>
        <taxon>Bacteria</taxon>
        <taxon>Bacillati</taxon>
        <taxon>Bacillota</taxon>
        <taxon>Bacilli</taxon>
        <taxon>Bacillales</taxon>
        <taxon>Paenibacillaceae</taxon>
        <taxon>Paenibacillus</taxon>
    </lineage>
</organism>
<name>A0ABW3UR77_9BACL</name>
<evidence type="ECO:0000313" key="2">
    <source>
        <dbReference type="Proteomes" id="UP001597180"/>
    </source>
</evidence>
<accession>A0ABW3UR77</accession>
<reference evidence="2" key="1">
    <citation type="journal article" date="2019" name="Int. J. Syst. Evol. Microbiol.">
        <title>The Global Catalogue of Microorganisms (GCM) 10K type strain sequencing project: providing services to taxonomists for standard genome sequencing and annotation.</title>
        <authorList>
            <consortium name="The Broad Institute Genomics Platform"/>
            <consortium name="The Broad Institute Genome Sequencing Center for Infectious Disease"/>
            <person name="Wu L."/>
            <person name="Ma J."/>
        </authorList>
    </citation>
    <scope>NUCLEOTIDE SEQUENCE [LARGE SCALE GENOMIC DNA]</scope>
    <source>
        <strain evidence="2">CCUG 53270</strain>
    </source>
</reference>